<dbReference type="GO" id="GO:0005524">
    <property type="term" value="F:ATP binding"/>
    <property type="evidence" value="ECO:0007669"/>
    <property type="project" value="UniProtKB-KW"/>
</dbReference>
<dbReference type="InterPro" id="IPR004399">
    <property type="entry name" value="HMP/HMP-P_kinase_dom"/>
</dbReference>
<dbReference type="GO" id="GO:0009229">
    <property type="term" value="P:thiamine diphosphate biosynthetic process"/>
    <property type="evidence" value="ECO:0007669"/>
    <property type="project" value="UniProtKB-UniPathway"/>
</dbReference>
<evidence type="ECO:0000313" key="9">
    <source>
        <dbReference type="EMBL" id="NCU52888.1"/>
    </source>
</evidence>
<evidence type="ECO:0000256" key="6">
    <source>
        <dbReference type="ARBA" id="ARBA00022840"/>
    </source>
</evidence>
<dbReference type="Gene3D" id="3.40.1190.20">
    <property type="match status" value="1"/>
</dbReference>
<evidence type="ECO:0000313" key="8">
    <source>
        <dbReference type="EMBL" id="NBN88095.1"/>
    </source>
</evidence>
<dbReference type="SUPFAM" id="SSF53613">
    <property type="entry name" value="Ribokinase-like"/>
    <property type="match status" value="1"/>
</dbReference>
<name>A0A845S8L6_9PROT</name>
<dbReference type="Proteomes" id="UP000572953">
    <property type="component" value="Unassembled WGS sequence"/>
</dbReference>
<keyword evidence="5 10" id="KW-0418">Kinase</keyword>
<dbReference type="GO" id="GO:0009228">
    <property type="term" value="P:thiamine biosynthetic process"/>
    <property type="evidence" value="ECO:0007669"/>
    <property type="project" value="InterPro"/>
</dbReference>
<keyword evidence="6" id="KW-0067">ATP-binding</keyword>
<gene>
    <name evidence="10" type="primary">thiD</name>
    <name evidence="8" type="ORF">EBV32_03275</name>
    <name evidence="10" type="ORF">EBV78_02055</name>
    <name evidence="9" type="ORF">EBX74_01065</name>
</gene>
<dbReference type="EMBL" id="RGGN01000052">
    <property type="protein sequence ID" value="NCU62862.1"/>
    <property type="molecule type" value="Genomic_DNA"/>
</dbReference>
<proteinExistence type="predicted"/>
<dbReference type="FunFam" id="3.40.1190.20:FF:000003">
    <property type="entry name" value="Phosphomethylpyrimidine kinase ThiD"/>
    <property type="match status" value="1"/>
</dbReference>
<evidence type="ECO:0000256" key="4">
    <source>
        <dbReference type="ARBA" id="ARBA00022741"/>
    </source>
</evidence>
<comment type="caution">
    <text evidence="10">The sequence shown here is derived from an EMBL/GenBank/DDBJ whole genome shotgun (WGS) entry which is preliminary data.</text>
</comment>
<dbReference type="CDD" id="cd01169">
    <property type="entry name" value="HMPP_kinase"/>
    <property type="match status" value="1"/>
</dbReference>
<accession>A0A845S8L6</accession>
<dbReference type="EMBL" id="RGET01000047">
    <property type="protein sequence ID" value="NBN88095.1"/>
    <property type="molecule type" value="Genomic_DNA"/>
</dbReference>
<dbReference type="Proteomes" id="UP000713222">
    <property type="component" value="Unassembled WGS sequence"/>
</dbReference>
<dbReference type="EC" id="2.7.1.49" evidence="2"/>
<evidence type="ECO:0000313" key="10">
    <source>
        <dbReference type="EMBL" id="NCU62862.1"/>
    </source>
</evidence>
<dbReference type="Pfam" id="PF08543">
    <property type="entry name" value="Phos_pyr_kin"/>
    <property type="match status" value="1"/>
</dbReference>
<dbReference type="InterPro" id="IPR013749">
    <property type="entry name" value="PM/HMP-P_kinase-1"/>
</dbReference>
<dbReference type="GO" id="GO:0008972">
    <property type="term" value="F:phosphomethylpyrimidine kinase activity"/>
    <property type="evidence" value="ECO:0007669"/>
    <property type="project" value="InterPro"/>
</dbReference>
<dbReference type="GO" id="GO:0008902">
    <property type="term" value="F:hydroxymethylpyrimidine kinase activity"/>
    <property type="evidence" value="ECO:0007669"/>
    <property type="project" value="UniProtKB-EC"/>
</dbReference>
<dbReference type="UniPathway" id="UPA00060">
    <property type="reaction ID" value="UER00138"/>
</dbReference>
<keyword evidence="3 10" id="KW-0808">Transferase</keyword>
<dbReference type="InterPro" id="IPR029056">
    <property type="entry name" value="Ribokinase-like"/>
</dbReference>
<dbReference type="Proteomes" id="UP000747791">
    <property type="component" value="Unassembled WGS sequence"/>
</dbReference>
<evidence type="ECO:0000313" key="11">
    <source>
        <dbReference type="Proteomes" id="UP000572953"/>
    </source>
</evidence>
<evidence type="ECO:0000256" key="3">
    <source>
        <dbReference type="ARBA" id="ARBA00022679"/>
    </source>
</evidence>
<dbReference type="GO" id="GO:0005829">
    <property type="term" value="C:cytosol"/>
    <property type="evidence" value="ECO:0007669"/>
    <property type="project" value="TreeGrafter"/>
</dbReference>
<evidence type="ECO:0000256" key="5">
    <source>
        <dbReference type="ARBA" id="ARBA00022777"/>
    </source>
</evidence>
<evidence type="ECO:0000256" key="2">
    <source>
        <dbReference type="ARBA" id="ARBA00012135"/>
    </source>
</evidence>
<dbReference type="EMBL" id="RGOB01000015">
    <property type="protein sequence ID" value="NCU52888.1"/>
    <property type="molecule type" value="Genomic_DNA"/>
</dbReference>
<reference evidence="10 11" key="1">
    <citation type="submission" date="2018-10" db="EMBL/GenBank/DDBJ databases">
        <title>Iterative Subtractive Binning of Freshwater Chronoseries Metagenomes Recovers Nearly Complete Genomes from over Four Hundred Novel Species.</title>
        <authorList>
            <person name="Rodriguez-R L.M."/>
            <person name="Tsementzi D."/>
            <person name="Luo C."/>
            <person name="Konstantinidis K.T."/>
        </authorList>
    </citation>
    <scope>NUCLEOTIDE SEQUENCE [LARGE SCALE GENOMIC DNA]</scope>
    <source>
        <strain evidence="10">WB7_2B_003</strain>
        <strain evidence="8">WB7_6_001</strain>
        <strain evidence="9">WB8_2A_004</strain>
    </source>
</reference>
<comment type="pathway">
    <text evidence="1">Cofactor biosynthesis; thiamine diphosphate biosynthesis.</text>
</comment>
<evidence type="ECO:0000256" key="1">
    <source>
        <dbReference type="ARBA" id="ARBA00004948"/>
    </source>
</evidence>
<feature type="domain" description="Pyridoxamine kinase/Phosphomethylpyrimidine kinase" evidence="7">
    <location>
        <begin position="14"/>
        <end position="258"/>
    </location>
</feature>
<dbReference type="AlphaFoldDB" id="A0A845S8L6"/>
<evidence type="ECO:0000259" key="7">
    <source>
        <dbReference type="Pfam" id="PF08543"/>
    </source>
</evidence>
<sequence>MKLKSKLLIIAGSDSSGGAGIQADIKTATSLGVYGMTAITAITAQNTTGVKSIVSVPPKEIFNQISFSVQDIKPNSVKIGMLHNVGVIKEVIKAIKRHNLKKIVIDPVMVAKGGHRLISNSSINYLKKKLLPYALLVTPNIPEAETLIKNKIKTLDDVINAGKEILKFGPKFVLIKGGHSNKSFIEDVLISKNNIKIFKNKKIKTKNTHGTGCTLSSAIASFLSKNYNMNESCGRAIQYVHKAILLNPKFGRGHGPINHMALLN</sequence>
<organism evidence="10 11">
    <name type="scientific">Candidatus Fonsibacter lacus</name>
    <dbReference type="NCBI Taxonomy" id="2576439"/>
    <lineage>
        <taxon>Bacteria</taxon>
        <taxon>Pseudomonadati</taxon>
        <taxon>Pseudomonadota</taxon>
        <taxon>Alphaproteobacteria</taxon>
        <taxon>Candidatus Pelagibacterales</taxon>
        <taxon>Candidatus Pelagibacterales incertae sedis</taxon>
        <taxon>Candidatus Fonsibacter</taxon>
    </lineage>
</organism>
<dbReference type="PANTHER" id="PTHR20858:SF17">
    <property type="entry name" value="HYDROXYMETHYLPYRIMIDINE_PHOSPHOMETHYLPYRIMIDINE KINASE THI20-RELATED"/>
    <property type="match status" value="1"/>
</dbReference>
<protein>
    <recommendedName>
        <fullName evidence="2">hydroxymethylpyrimidine kinase</fullName>
        <ecNumber evidence="2">2.7.1.49</ecNumber>
    </recommendedName>
</protein>
<dbReference type="PANTHER" id="PTHR20858">
    <property type="entry name" value="PHOSPHOMETHYLPYRIMIDINE KINASE"/>
    <property type="match status" value="1"/>
</dbReference>
<keyword evidence="4" id="KW-0547">Nucleotide-binding</keyword>
<dbReference type="NCBIfam" id="TIGR00097">
    <property type="entry name" value="HMP-P_kinase"/>
    <property type="match status" value="1"/>
</dbReference>